<name>A0ABT1T5X9_9SPHI</name>
<evidence type="ECO:0000313" key="3">
    <source>
        <dbReference type="Proteomes" id="UP001204376"/>
    </source>
</evidence>
<protein>
    <recommendedName>
        <fullName evidence="4">Right-handed parallel beta-helix repeat-containing protein</fullName>
    </recommendedName>
</protein>
<keyword evidence="3" id="KW-1185">Reference proteome</keyword>
<dbReference type="Proteomes" id="UP001204376">
    <property type="component" value="Unassembled WGS sequence"/>
</dbReference>
<evidence type="ECO:0000313" key="2">
    <source>
        <dbReference type="EMBL" id="MCQ6960033.1"/>
    </source>
</evidence>
<dbReference type="EMBL" id="JANHOH010000005">
    <property type="protein sequence ID" value="MCQ6960033.1"/>
    <property type="molecule type" value="Genomic_DNA"/>
</dbReference>
<comment type="caution">
    <text evidence="2">The sequence shown here is derived from an EMBL/GenBank/DDBJ whole genome shotgun (WGS) entry which is preliminary data.</text>
</comment>
<feature type="signal peptide" evidence="1">
    <location>
        <begin position="1"/>
        <end position="19"/>
    </location>
</feature>
<evidence type="ECO:0000256" key="1">
    <source>
        <dbReference type="SAM" id="SignalP"/>
    </source>
</evidence>
<dbReference type="InterPro" id="IPR012334">
    <property type="entry name" value="Pectin_lyas_fold"/>
</dbReference>
<proteinExistence type="predicted"/>
<accession>A0ABT1T5X9</accession>
<dbReference type="InterPro" id="IPR011050">
    <property type="entry name" value="Pectin_lyase_fold/virulence"/>
</dbReference>
<dbReference type="Gene3D" id="2.160.20.10">
    <property type="entry name" value="Single-stranded right-handed beta-helix, Pectin lyase-like"/>
    <property type="match status" value="1"/>
</dbReference>
<evidence type="ECO:0008006" key="4">
    <source>
        <dbReference type="Google" id="ProtNLM"/>
    </source>
</evidence>
<dbReference type="RefSeq" id="WP_256540221.1">
    <property type="nucleotide sequence ID" value="NZ_JANHOH010000005.1"/>
</dbReference>
<reference evidence="2 3" key="1">
    <citation type="submission" date="2022-07" db="EMBL/GenBank/DDBJ databases">
        <title>Mucilaginibacter sp. JC4.</title>
        <authorList>
            <person name="Le V."/>
            <person name="Ko S.-R."/>
            <person name="Ahn C.-Y."/>
            <person name="Oh H.-M."/>
        </authorList>
    </citation>
    <scope>NUCLEOTIDE SEQUENCE [LARGE SCALE GENOMIC DNA]</scope>
    <source>
        <strain evidence="2 3">JC4</strain>
    </source>
</reference>
<sequence>MKFLLTLLLFTFFTTLSIAAEKPATDSLVISVTSIADMQAYAGQSKSVIVKDIYKGGIFNKLPKGAIVPDDIVTYSSAQADSIWYRHYDKYNGIMPQWYTAMPTDSTVSASAALNYVFSKYNTGLIRFNPNIVYLIDSAVNIANASNLIINGNGVKIKETYNNKGTFYFTAPQNVTIKDFIFLGSETYASFMINSPTQTRAFIYMVNGSNCNIQNITSSAKRTAIYLGKTTYSNIEGFLHTGFLDDTHKTNANYCPAISVANDNLVNPVTSENGYLKIRNGHAINTGTAITLGDVSKHFSISDITGYNLFDNCIYVSSGMYGSVSNCHFKKANQGIKVRGRGITINGNSIVNAIVGIVATGNGNASSTDPYDGGPYPDEAGGNGFALVISNNIVDSVSQRGIQIAEQDGLGTHGVRCYSNTVSHHTAPTDYAFYFIGVSNFDVENNTVFKSAANIAILMSNGTNDSLRHSSFINNHFKLCPGIGIRFSKVMFSNISNNDADGVTGTFLDFRTCNNNTIALNRSSGGLVVQAGATYTNKNNLVIFNTGPTMNIDATNNFSLFNSTSFTLPIKYGGTGTKLIIAASLDFLPTAAGTSSELTITVAGAADGDIVNLGIPNAASNANSCYTARVSAANMVKIQFNNYSSALIDPAVGTFKVLVFK</sequence>
<organism evidence="2 3">
    <name type="scientific">Mucilaginibacter aquariorum</name>
    <dbReference type="NCBI Taxonomy" id="2967225"/>
    <lineage>
        <taxon>Bacteria</taxon>
        <taxon>Pseudomonadati</taxon>
        <taxon>Bacteroidota</taxon>
        <taxon>Sphingobacteriia</taxon>
        <taxon>Sphingobacteriales</taxon>
        <taxon>Sphingobacteriaceae</taxon>
        <taxon>Mucilaginibacter</taxon>
    </lineage>
</organism>
<keyword evidence="1" id="KW-0732">Signal</keyword>
<dbReference type="SUPFAM" id="SSF51126">
    <property type="entry name" value="Pectin lyase-like"/>
    <property type="match status" value="1"/>
</dbReference>
<dbReference type="InterPro" id="IPR006626">
    <property type="entry name" value="PbH1"/>
</dbReference>
<gene>
    <name evidence="2" type="ORF">NPE20_18790</name>
</gene>
<dbReference type="SMART" id="SM00710">
    <property type="entry name" value="PbH1"/>
    <property type="match status" value="7"/>
</dbReference>
<feature type="chain" id="PRO_5046270452" description="Right-handed parallel beta-helix repeat-containing protein" evidence="1">
    <location>
        <begin position="20"/>
        <end position="661"/>
    </location>
</feature>